<feature type="compositionally biased region" description="Pro residues" evidence="4">
    <location>
        <begin position="412"/>
        <end position="427"/>
    </location>
</feature>
<comment type="similarity">
    <text evidence="1">Belongs to the TOM1 family.</text>
</comment>
<evidence type="ECO:0000256" key="2">
    <source>
        <dbReference type="ARBA" id="ARBA00022448"/>
    </source>
</evidence>
<feature type="compositionally biased region" description="Low complexity" evidence="4">
    <location>
        <begin position="381"/>
        <end position="411"/>
    </location>
</feature>
<dbReference type="SUPFAM" id="SSF48464">
    <property type="entry name" value="ENTH/VHS domain"/>
    <property type="match status" value="1"/>
</dbReference>
<dbReference type="Proteomes" id="UP000694845">
    <property type="component" value="Unplaced"/>
</dbReference>
<dbReference type="GO" id="GO:0016020">
    <property type="term" value="C:membrane"/>
    <property type="evidence" value="ECO:0007669"/>
    <property type="project" value="TreeGrafter"/>
</dbReference>
<dbReference type="FunFam" id="1.20.58.160:FF:000001">
    <property type="entry name" value="TOM1-like protein 2 isoform X1"/>
    <property type="match status" value="1"/>
</dbReference>
<dbReference type="PIRSF" id="PIRSF036948">
    <property type="entry name" value="TOM1"/>
    <property type="match status" value="1"/>
</dbReference>
<evidence type="ECO:0000256" key="4">
    <source>
        <dbReference type="SAM" id="MobiDB-lite"/>
    </source>
</evidence>
<reference evidence="8" key="1">
    <citation type="submission" date="2025-08" db="UniProtKB">
        <authorList>
            <consortium name="RefSeq"/>
        </authorList>
    </citation>
    <scope>IDENTIFICATION</scope>
</reference>
<feature type="region of interest" description="Disordered" evidence="4">
    <location>
        <begin position="381"/>
        <end position="430"/>
    </location>
</feature>
<evidence type="ECO:0000313" key="8">
    <source>
        <dbReference type="RefSeq" id="XP_022092303.1"/>
    </source>
</evidence>
<dbReference type="InterPro" id="IPR008942">
    <property type="entry name" value="ENTH_VHS"/>
</dbReference>
<proteinExistence type="inferred from homology"/>
<dbReference type="Gene3D" id="1.25.40.90">
    <property type="match status" value="1"/>
</dbReference>
<feature type="region of interest" description="Disordered" evidence="4">
    <location>
        <begin position="602"/>
        <end position="628"/>
    </location>
</feature>
<evidence type="ECO:0000259" key="6">
    <source>
        <dbReference type="PROSITE" id="PS50909"/>
    </source>
</evidence>
<dbReference type="Pfam" id="PF00790">
    <property type="entry name" value="VHS"/>
    <property type="match status" value="1"/>
</dbReference>
<dbReference type="RefSeq" id="XP_022092303.1">
    <property type="nucleotide sequence ID" value="XM_022236611.1"/>
</dbReference>
<name>A0A8B7YGD7_ACAPL</name>
<dbReference type="InterPro" id="IPR002014">
    <property type="entry name" value="VHS_dom"/>
</dbReference>
<dbReference type="PROSITE" id="PS50909">
    <property type="entry name" value="GAT"/>
    <property type="match status" value="1"/>
</dbReference>
<dbReference type="PANTHER" id="PTHR13856">
    <property type="entry name" value="VHS DOMAIN CONTAINING PROTEIN FAMILY"/>
    <property type="match status" value="1"/>
</dbReference>
<feature type="domain" description="GAT" evidence="6">
    <location>
        <begin position="290"/>
        <end position="378"/>
    </location>
</feature>
<dbReference type="KEGG" id="aplc:110980193"/>
<gene>
    <name evidence="8" type="primary">LOC110980193</name>
</gene>
<dbReference type="SMART" id="SM00288">
    <property type="entry name" value="VHS"/>
    <property type="match status" value="1"/>
</dbReference>
<keyword evidence="3" id="KW-0653">Protein transport</keyword>
<dbReference type="GO" id="GO:0030276">
    <property type="term" value="F:clathrin binding"/>
    <property type="evidence" value="ECO:0007669"/>
    <property type="project" value="TreeGrafter"/>
</dbReference>
<dbReference type="FunFam" id="1.25.40.90:FF:000003">
    <property type="entry name" value="TOM1-like protein 2 isoform X1"/>
    <property type="match status" value="1"/>
</dbReference>
<dbReference type="PRINTS" id="PR01217">
    <property type="entry name" value="PRICHEXTENSN"/>
</dbReference>
<dbReference type="GO" id="GO:0015031">
    <property type="term" value="P:protein transport"/>
    <property type="evidence" value="ECO:0007669"/>
    <property type="project" value="UniProtKB-KW"/>
</dbReference>
<evidence type="ECO:0000256" key="3">
    <source>
        <dbReference type="ARBA" id="ARBA00022927"/>
    </source>
</evidence>
<dbReference type="GO" id="GO:0043130">
    <property type="term" value="F:ubiquitin binding"/>
    <property type="evidence" value="ECO:0007669"/>
    <property type="project" value="InterPro"/>
</dbReference>
<feature type="compositionally biased region" description="Low complexity" evidence="4">
    <location>
        <begin position="195"/>
        <end position="204"/>
    </location>
</feature>
<keyword evidence="2" id="KW-0813">Transport</keyword>
<feature type="compositionally biased region" description="Low complexity" evidence="4">
    <location>
        <begin position="234"/>
        <end position="253"/>
    </location>
</feature>
<evidence type="ECO:0000256" key="1">
    <source>
        <dbReference type="ARBA" id="ARBA00007708"/>
    </source>
</evidence>
<keyword evidence="7" id="KW-1185">Reference proteome</keyword>
<feature type="compositionally biased region" description="Polar residues" evidence="4">
    <location>
        <begin position="606"/>
        <end position="615"/>
    </location>
</feature>
<dbReference type="GeneID" id="110980193"/>
<dbReference type="OrthoDB" id="2018246at2759"/>
<protein>
    <submittedName>
        <fullName evidence="8">TOM1-like protein 2 isoform X1</fullName>
    </submittedName>
</protein>
<dbReference type="GO" id="GO:0005768">
    <property type="term" value="C:endosome"/>
    <property type="evidence" value="ECO:0007669"/>
    <property type="project" value="TreeGrafter"/>
</dbReference>
<feature type="region of interest" description="Disordered" evidence="4">
    <location>
        <begin position="168"/>
        <end position="285"/>
    </location>
</feature>
<dbReference type="GO" id="GO:0007165">
    <property type="term" value="P:signal transduction"/>
    <property type="evidence" value="ECO:0007669"/>
    <property type="project" value="TreeGrafter"/>
</dbReference>
<dbReference type="AlphaFoldDB" id="A0A8B7YGD7"/>
<dbReference type="SUPFAM" id="SSF89009">
    <property type="entry name" value="GAT-like domain"/>
    <property type="match status" value="1"/>
</dbReference>
<accession>A0A8B7YGD7</accession>
<dbReference type="InterPro" id="IPR038425">
    <property type="entry name" value="GAT_sf"/>
</dbReference>
<evidence type="ECO:0000259" key="5">
    <source>
        <dbReference type="PROSITE" id="PS50179"/>
    </source>
</evidence>
<dbReference type="Gene3D" id="1.20.58.160">
    <property type="match status" value="1"/>
</dbReference>
<dbReference type="CDD" id="cd03565">
    <property type="entry name" value="VHS_Tom1_like"/>
    <property type="match status" value="1"/>
</dbReference>
<dbReference type="GO" id="GO:0035091">
    <property type="term" value="F:phosphatidylinositol binding"/>
    <property type="evidence" value="ECO:0007669"/>
    <property type="project" value="InterPro"/>
</dbReference>
<dbReference type="InterPro" id="IPR014645">
    <property type="entry name" value="TOM1"/>
</dbReference>
<dbReference type="PANTHER" id="PTHR13856:SF137">
    <property type="entry name" value="GH05942P"/>
    <property type="match status" value="1"/>
</dbReference>
<dbReference type="PROSITE" id="PS50179">
    <property type="entry name" value="VHS"/>
    <property type="match status" value="1"/>
</dbReference>
<evidence type="ECO:0000313" key="7">
    <source>
        <dbReference type="Proteomes" id="UP000694845"/>
    </source>
</evidence>
<dbReference type="InterPro" id="IPR004152">
    <property type="entry name" value="GAT_dom"/>
</dbReference>
<sequence>MHTSLSSCKMSFFGSNPFVTPVGQRIEKATSEGLASEDWGLNMEICDIINETEEGPKDAIKAIKKRLLGNKNWKEVMFALTVLETCVKNCGHRFHALVCKQDFVKELVKIIQPSMNPPTVIQEKILSLIQSWADAFRTKPDLQGVVKVYDELKQKGIEFPATNLDELSPIVTPQRATPEVDPASRRAAPTRQNSQPQMQPQMTTPYPPQQGAYSPQQGAYPPQPGTYSPQPGTYSPQQGAYPPQQGTYPQQQSPYPPQQSPLNTGPIPVQPSSPAQAPVPAPAPAGLTPEQLAKLRRDLEMVLGNVRVMSEMLTEMVPGQEDPSDLQLLQDLNKTCRAMQQRVVELISSINNEEVTGELLRVNDDLNNVFVRYDRFERYRQSQTSQQPAQQMGVPSVPQAQPVAQPNSVSSAPPPYPASSSPAPPPAAQNTATLIDLGTDEPTSAPNAFASPAPVAAAGDMSQQMAGLDISGGAAPAVSTDEFDMFAQSRQTSYTDSRKSGSTYQDIMNLDQSGVTMGNLVNARANPFSAAPVAEPAQEVEPELAEEGLPPNVDVDEMEKWLNATDLEKANDGLAAQNTNSQEEAGITSSEFDQFLEARAKAADTLPSQTSQTRQNKMEEAENTMFAL</sequence>
<organism evidence="7 8">
    <name type="scientific">Acanthaster planci</name>
    <name type="common">Crown-of-thorns starfish</name>
    <dbReference type="NCBI Taxonomy" id="133434"/>
    <lineage>
        <taxon>Eukaryota</taxon>
        <taxon>Metazoa</taxon>
        <taxon>Echinodermata</taxon>
        <taxon>Eleutherozoa</taxon>
        <taxon>Asterozoa</taxon>
        <taxon>Asteroidea</taxon>
        <taxon>Valvatacea</taxon>
        <taxon>Valvatida</taxon>
        <taxon>Acanthasteridae</taxon>
        <taxon>Acanthaster</taxon>
    </lineage>
</organism>
<dbReference type="Pfam" id="PF03127">
    <property type="entry name" value="GAT"/>
    <property type="match status" value="1"/>
</dbReference>
<feature type="domain" description="VHS" evidence="5">
    <location>
        <begin position="29"/>
        <end position="160"/>
    </location>
</feature>